<accession>A0A067MME0</accession>
<dbReference type="SUPFAM" id="SSF54197">
    <property type="entry name" value="HIT-like"/>
    <property type="match status" value="1"/>
</dbReference>
<proteinExistence type="predicted"/>
<dbReference type="PANTHER" id="PTHR12486">
    <property type="entry name" value="APRATAXIN-RELATED"/>
    <property type="match status" value="1"/>
</dbReference>
<dbReference type="OrthoDB" id="1915375at2759"/>
<dbReference type="PROSITE" id="PS51084">
    <property type="entry name" value="HIT_2"/>
    <property type="match status" value="1"/>
</dbReference>
<name>A0A067MME0_BOTB1</name>
<dbReference type="Proteomes" id="UP000027195">
    <property type="component" value="Unassembled WGS sequence"/>
</dbReference>
<dbReference type="GO" id="GO:0016787">
    <property type="term" value="F:hydrolase activity"/>
    <property type="evidence" value="ECO:0007669"/>
    <property type="project" value="UniProtKB-KW"/>
</dbReference>
<keyword evidence="2" id="KW-0378">Hydrolase</keyword>
<dbReference type="GO" id="GO:0000166">
    <property type="term" value="F:nucleotide binding"/>
    <property type="evidence" value="ECO:0007669"/>
    <property type="project" value="UniProtKB-KW"/>
</dbReference>
<evidence type="ECO:0000313" key="5">
    <source>
        <dbReference type="EMBL" id="KDQ15865.1"/>
    </source>
</evidence>
<evidence type="ECO:0000256" key="3">
    <source>
        <dbReference type="PROSITE-ProRule" id="PRU00464"/>
    </source>
</evidence>
<evidence type="ECO:0000313" key="6">
    <source>
        <dbReference type="Proteomes" id="UP000027195"/>
    </source>
</evidence>
<dbReference type="PANTHER" id="PTHR12486:SF5">
    <property type="entry name" value="ADENOSINE 5'-MONOPHOSPHORAMIDASE HINT3"/>
    <property type="match status" value="1"/>
</dbReference>
<dbReference type="Gene3D" id="3.30.428.10">
    <property type="entry name" value="HIT-like"/>
    <property type="match status" value="1"/>
</dbReference>
<dbReference type="InParanoid" id="A0A067MME0"/>
<dbReference type="AlphaFoldDB" id="A0A067MME0"/>
<protein>
    <recommendedName>
        <fullName evidence="4">HIT domain-containing protein</fullName>
    </recommendedName>
</protein>
<gene>
    <name evidence="5" type="ORF">BOTBODRAFT_130585</name>
</gene>
<sequence>MFESLTSCIKPHPSPLKTEGQLSIPLGCTFCDVSKEKGFNIIAEDETLVVFRDRRPAALHHLLVVPKEHIGSVRELRKEHLPLLEKMGIAGRDALSSLGAPLETQRFGFHIPPFNSVDHLHLHAQVLPYKNRMRAMKYPYRSRADGGKAWTWFAELEQVKVILGHGGKVGIMPC</sequence>
<dbReference type="HOGENOM" id="CLU_056776_4_1_1"/>
<keyword evidence="6" id="KW-1185">Reference proteome</keyword>
<evidence type="ECO:0000256" key="1">
    <source>
        <dbReference type="ARBA" id="ARBA00022741"/>
    </source>
</evidence>
<feature type="domain" description="HIT" evidence="4">
    <location>
        <begin position="29"/>
        <end position="138"/>
    </location>
</feature>
<evidence type="ECO:0000256" key="2">
    <source>
        <dbReference type="ARBA" id="ARBA00022801"/>
    </source>
</evidence>
<feature type="short sequence motif" description="Histidine triad motif" evidence="3">
    <location>
        <begin position="119"/>
        <end position="123"/>
    </location>
</feature>
<dbReference type="InterPro" id="IPR036265">
    <property type="entry name" value="HIT-like_sf"/>
</dbReference>
<dbReference type="EMBL" id="KL198030">
    <property type="protein sequence ID" value="KDQ15865.1"/>
    <property type="molecule type" value="Genomic_DNA"/>
</dbReference>
<keyword evidence="1" id="KW-0547">Nucleotide-binding</keyword>
<evidence type="ECO:0000259" key="4">
    <source>
        <dbReference type="PROSITE" id="PS51084"/>
    </source>
</evidence>
<organism evidence="5 6">
    <name type="scientific">Botryobasidium botryosum (strain FD-172 SS1)</name>
    <dbReference type="NCBI Taxonomy" id="930990"/>
    <lineage>
        <taxon>Eukaryota</taxon>
        <taxon>Fungi</taxon>
        <taxon>Dikarya</taxon>
        <taxon>Basidiomycota</taxon>
        <taxon>Agaricomycotina</taxon>
        <taxon>Agaricomycetes</taxon>
        <taxon>Cantharellales</taxon>
        <taxon>Botryobasidiaceae</taxon>
        <taxon>Botryobasidium</taxon>
    </lineage>
</organism>
<dbReference type="InterPro" id="IPR011146">
    <property type="entry name" value="HIT-like"/>
</dbReference>
<dbReference type="Pfam" id="PF11969">
    <property type="entry name" value="DcpS_C"/>
    <property type="match status" value="1"/>
</dbReference>
<reference evidence="6" key="1">
    <citation type="journal article" date="2014" name="Proc. Natl. Acad. Sci. U.S.A.">
        <title>Extensive sampling of basidiomycete genomes demonstrates inadequacy of the white-rot/brown-rot paradigm for wood decay fungi.</title>
        <authorList>
            <person name="Riley R."/>
            <person name="Salamov A.A."/>
            <person name="Brown D.W."/>
            <person name="Nagy L.G."/>
            <person name="Floudas D."/>
            <person name="Held B.W."/>
            <person name="Levasseur A."/>
            <person name="Lombard V."/>
            <person name="Morin E."/>
            <person name="Otillar R."/>
            <person name="Lindquist E.A."/>
            <person name="Sun H."/>
            <person name="LaButti K.M."/>
            <person name="Schmutz J."/>
            <person name="Jabbour D."/>
            <person name="Luo H."/>
            <person name="Baker S.E."/>
            <person name="Pisabarro A.G."/>
            <person name="Walton J.D."/>
            <person name="Blanchette R.A."/>
            <person name="Henrissat B."/>
            <person name="Martin F."/>
            <person name="Cullen D."/>
            <person name="Hibbett D.S."/>
            <person name="Grigoriev I.V."/>
        </authorList>
    </citation>
    <scope>NUCLEOTIDE SEQUENCE [LARGE SCALE GENOMIC DNA]</scope>
    <source>
        <strain evidence="6">FD-172 SS1</strain>
    </source>
</reference>